<accession>A0A0C3PKB5</accession>
<dbReference type="EMBL" id="KN831944">
    <property type="protein sequence ID" value="KIO14660.1"/>
    <property type="molecule type" value="Genomic_DNA"/>
</dbReference>
<dbReference type="HOGENOM" id="CLU_2622966_0_0_1"/>
<reference evidence="2" key="2">
    <citation type="submission" date="2015-01" db="EMBL/GenBank/DDBJ databases">
        <title>Evolutionary Origins and Diversification of the Mycorrhizal Mutualists.</title>
        <authorList>
            <consortium name="DOE Joint Genome Institute"/>
            <consortium name="Mycorrhizal Genomics Consortium"/>
            <person name="Kohler A."/>
            <person name="Kuo A."/>
            <person name="Nagy L.G."/>
            <person name="Floudas D."/>
            <person name="Copeland A."/>
            <person name="Barry K.W."/>
            <person name="Cichocki N."/>
            <person name="Veneault-Fourrey C."/>
            <person name="LaButti K."/>
            <person name="Lindquist E.A."/>
            <person name="Lipzen A."/>
            <person name="Lundell T."/>
            <person name="Morin E."/>
            <person name="Murat C."/>
            <person name="Riley R."/>
            <person name="Ohm R."/>
            <person name="Sun H."/>
            <person name="Tunlid A."/>
            <person name="Henrissat B."/>
            <person name="Grigoriev I.V."/>
            <person name="Hibbett D.S."/>
            <person name="Martin F."/>
        </authorList>
    </citation>
    <scope>NUCLEOTIDE SEQUENCE [LARGE SCALE GENOMIC DNA]</scope>
    <source>
        <strain evidence="2">Marx 270</strain>
    </source>
</reference>
<gene>
    <name evidence="1" type="ORF">M404DRAFT_180762</name>
</gene>
<dbReference type="Proteomes" id="UP000054217">
    <property type="component" value="Unassembled WGS sequence"/>
</dbReference>
<proteinExistence type="predicted"/>
<sequence>MFAFLWEGPPSRSCGCISRVSMPCLSLFRSFIPPAEPSLWTSQVSNSVQWLSRCAYFRGQKGYEPLLRISRGRVGRLW</sequence>
<dbReference type="AlphaFoldDB" id="A0A0C3PKB5"/>
<evidence type="ECO:0000313" key="2">
    <source>
        <dbReference type="Proteomes" id="UP000054217"/>
    </source>
</evidence>
<evidence type="ECO:0000313" key="1">
    <source>
        <dbReference type="EMBL" id="KIO14660.1"/>
    </source>
</evidence>
<organism evidence="1 2">
    <name type="scientific">Pisolithus tinctorius Marx 270</name>
    <dbReference type="NCBI Taxonomy" id="870435"/>
    <lineage>
        <taxon>Eukaryota</taxon>
        <taxon>Fungi</taxon>
        <taxon>Dikarya</taxon>
        <taxon>Basidiomycota</taxon>
        <taxon>Agaricomycotina</taxon>
        <taxon>Agaricomycetes</taxon>
        <taxon>Agaricomycetidae</taxon>
        <taxon>Boletales</taxon>
        <taxon>Sclerodermatineae</taxon>
        <taxon>Pisolithaceae</taxon>
        <taxon>Pisolithus</taxon>
    </lineage>
</organism>
<keyword evidence="2" id="KW-1185">Reference proteome</keyword>
<name>A0A0C3PKB5_PISTI</name>
<reference evidence="1 2" key="1">
    <citation type="submission" date="2014-04" db="EMBL/GenBank/DDBJ databases">
        <authorList>
            <consortium name="DOE Joint Genome Institute"/>
            <person name="Kuo A."/>
            <person name="Kohler A."/>
            <person name="Costa M.D."/>
            <person name="Nagy L.G."/>
            <person name="Floudas D."/>
            <person name="Copeland A."/>
            <person name="Barry K.W."/>
            <person name="Cichocki N."/>
            <person name="Veneault-Fourrey C."/>
            <person name="LaButti K."/>
            <person name="Lindquist E.A."/>
            <person name="Lipzen A."/>
            <person name="Lundell T."/>
            <person name="Morin E."/>
            <person name="Murat C."/>
            <person name="Sun H."/>
            <person name="Tunlid A."/>
            <person name="Henrissat B."/>
            <person name="Grigoriev I.V."/>
            <person name="Hibbett D.S."/>
            <person name="Martin F."/>
            <person name="Nordberg H.P."/>
            <person name="Cantor M.N."/>
            <person name="Hua S.X."/>
        </authorList>
    </citation>
    <scope>NUCLEOTIDE SEQUENCE [LARGE SCALE GENOMIC DNA]</scope>
    <source>
        <strain evidence="1 2">Marx 270</strain>
    </source>
</reference>
<protein>
    <submittedName>
        <fullName evidence="1">Uncharacterized protein</fullName>
    </submittedName>
</protein>
<dbReference type="InParanoid" id="A0A0C3PKB5"/>